<dbReference type="CDD" id="cd06261">
    <property type="entry name" value="TM_PBP2"/>
    <property type="match status" value="1"/>
</dbReference>
<reference evidence="10 11" key="1">
    <citation type="submission" date="2016-10" db="EMBL/GenBank/DDBJ databases">
        <authorList>
            <person name="de Groot N.N."/>
        </authorList>
    </citation>
    <scope>NUCLEOTIDE SEQUENCE [LARGE SCALE GENOMIC DNA]</scope>
    <source>
        <strain evidence="10 11">DSM 15345</strain>
    </source>
</reference>
<feature type="transmembrane region" description="Helical" evidence="8">
    <location>
        <begin position="140"/>
        <end position="158"/>
    </location>
</feature>
<gene>
    <name evidence="10" type="ORF">SAMN05444370_102137</name>
</gene>
<dbReference type="PROSITE" id="PS50928">
    <property type="entry name" value="ABC_TM1"/>
    <property type="match status" value="1"/>
</dbReference>
<proteinExistence type="inferred from homology"/>
<evidence type="ECO:0000256" key="1">
    <source>
        <dbReference type="ARBA" id="ARBA00004651"/>
    </source>
</evidence>
<feature type="domain" description="ABC transmembrane type-1" evidence="9">
    <location>
        <begin position="76"/>
        <end position="282"/>
    </location>
</feature>
<dbReference type="GO" id="GO:0005886">
    <property type="term" value="C:plasma membrane"/>
    <property type="evidence" value="ECO:0007669"/>
    <property type="project" value="UniProtKB-SubCell"/>
</dbReference>
<evidence type="ECO:0000256" key="2">
    <source>
        <dbReference type="ARBA" id="ARBA00007069"/>
    </source>
</evidence>
<feature type="transmembrane region" description="Helical" evidence="8">
    <location>
        <begin position="25"/>
        <end position="46"/>
    </location>
</feature>
<dbReference type="GO" id="GO:0055085">
    <property type="term" value="P:transmembrane transport"/>
    <property type="evidence" value="ECO:0007669"/>
    <property type="project" value="InterPro"/>
</dbReference>
<dbReference type="RefSeq" id="WP_245730906.1">
    <property type="nucleotide sequence ID" value="NZ_FNQM01000002.1"/>
</dbReference>
<evidence type="ECO:0000259" key="9">
    <source>
        <dbReference type="PROSITE" id="PS50928"/>
    </source>
</evidence>
<evidence type="ECO:0000313" key="10">
    <source>
        <dbReference type="EMBL" id="SDZ90828.1"/>
    </source>
</evidence>
<keyword evidence="3 8" id="KW-0813">Transport</keyword>
<feature type="transmembrane region" description="Helical" evidence="8">
    <location>
        <begin position="165"/>
        <end position="185"/>
    </location>
</feature>
<keyword evidence="11" id="KW-1185">Reference proteome</keyword>
<name>A0A1H3WX92_9RHOB</name>
<dbReference type="SUPFAM" id="SSF161098">
    <property type="entry name" value="MetI-like"/>
    <property type="match status" value="1"/>
</dbReference>
<dbReference type="Gene3D" id="1.10.3720.10">
    <property type="entry name" value="MetI-like"/>
    <property type="match status" value="1"/>
</dbReference>
<dbReference type="InterPro" id="IPR035906">
    <property type="entry name" value="MetI-like_sf"/>
</dbReference>
<dbReference type="AlphaFoldDB" id="A0A1H3WX92"/>
<organism evidence="10 11">
    <name type="scientific">Rubrimonas cliftonensis</name>
    <dbReference type="NCBI Taxonomy" id="89524"/>
    <lineage>
        <taxon>Bacteria</taxon>
        <taxon>Pseudomonadati</taxon>
        <taxon>Pseudomonadota</taxon>
        <taxon>Alphaproteobacteria</taxon>
        <taxon>Rhodobacterales</taxon>
        <taxon>Paracoccaceae</taxon>
        <taxon>Rubrimonas</taxon>
    </lineage>
</organism>
<evidence type="ECO:0000256" key="6">
    <source>
        <dbReference type="ARBA" id="ARBA00022989"/>
    </source>
</evidence>
<keyword evidence="4" id="KW-1003">Cell membrane</keyword>
<dbReference type="STRING" id="89524.SAMN05444370_102137"/>
<dbReference type="EMBL" id="FNQM01000002">
    <property type="protein sequence ID" value="SDZ90828.1"/>
    <property type="molecule type" value="Genomic_DNA"/>
</dbReference>
<keyword evidence="6 8" id="KW-1133">Transmembrane helix</keyword>
<evidence type="ECO:0000313" key="11">
    <source>
        <dbReference type="Proteomes" id="UP000198703"/>
    </source>
</evidence>
<evidence type="ECO:0000256" key="4">
    <source>
        <dbReference type="ARBA" id="ARBA00022475"/>
    </source>
</evidence>
<keyword evidence="7 8" id="KW-0472">Membrane</keyword>
<feature type="transmembrane region" description="Helical" evidence="8">
    <location>
        <begin position="205"/>
        <end position="226"/>
    </location>
</feature>
<feature type="transmembrane region" description="Helical" evidence="8">
    <location>
        <begin position="263"/>
        <end position="285"/>
    </location>
</feature>
<dbReference type="PANTHER" id="PTHR42929:SF5">
    <property type="entry name" value="ABC TRANSPORTER PERMEASE PROTEIN"/>
    <property type="match status" value="1"/>
</dbReference>
<dbReference type="PANTHER" id="PTHR42929">
    <property type="entry name" value="INNER MEMBRANE ABC TRANSPORTER PERMEASE PROTEIN YDCU-RELATED-RELATED"/>
    <property type="match status" value="1"/>
</dbReference>
<evidence type="ECO:0000256" key="3">
    <source>
        <dbReference type="ARBA" id="ARBA00022448"/>
    </source>
</evidence>
<dbReference type="Proteomes" id="UP000198703">
    <property type="component" value="Unassembled WGS sequence"/>
</dbReference>
<evidence type="ECO:0000256" key="5">
    <source>
        <dbReference type="ARBA" id="ARBA00022692"/>
    </source>
</evidence>
<keyword evidence="5 8" id="KW-0812">Transmembrane</keyword>
<feature type="transmembrane region" description="Helical" evidence="8">
    <location>
        <begin position="80"/>
        <end position="102"/>
    </location>
</feature>
<protein>
    <submittedName>
        <fullName evidence="10">Putative spermidine/putrescine transport system permease protein</fullName>
    </submittedName>
</protein>
<evidence type="ECO:0000256" key="7">
    <source>
        <dbReference type="ARBA" id="ARBA00023136"/>
    </source>
</evidence>
<dbReference type="InterPro" id="IPR000515">
    <property type="entry name" value="MetI-like"/>
</dbReference>
<feature type="transmembrane region" description="Helical" evidence="8">
    <location>
        <begin position="111"/>
        <end position="134"/>
    </location>
</feature>
<accession>A0A1H3WX92</accession>
<comment type="similarity">
    <text evidence="2">Belongs to the binding-protein-dependent transport system permease family. CysTW subfamily.</text>
</comment>
<evidence type="ECO:0000256" key="8">
    <source>
        <dbReference type="RuleBase" id="RU363032"/>
    </source>
</evidence>
<comment type="subcellular location">
    <subcellularLocation>
        <location evidence="1 8">Cell membrane</location>
        <topology evidence="1 8">Multi-pass membrane protein</topology>
    </subcellularLocation>
</comment>
<sequence length="291" mass="31163">MTAAASDLRAGAVARLRLSPPEWPLVAPLGLIFVGFFLAPLALLVWTSMHADAEMTRLGPESWMRFLGDPFYLKVAADTLLLGLKTVALTLVLGVAIGLIFLEASPAQRTALLFIIILPLLLSVVVRTFAWIVILGSEGVVSNAALALGLTSAPFSLLQTELGLIISLAQIELPLMLLPLLSVMGRIDPNLLDASRALGASRWRTLWRVILPLSAPGLTAGCLLVFASSTAAFISQSVIGGGRLIYMPLVIWQQSIVVYNWPFAAVVSLCLLISVLGVIGVIHWLGRRVRA</sequence>
<dbReference type="Pfam" id="PF00528">
    <property type="entry name" value="BPD_transp_1"/>
    <property type="match status" value="1"/>
</dbReference>